<proteinExistence type="predicted"/>
<organism evidence="1 2">
    <name type="scientific">Caballeronia novacaledonica</name>
    <dbReference type="NCBI Taxonomy" id="1544861"/>
    <lineage>
        <taxon>Bacteria</taxon>
        <taxon>Pseudomonadati</taxon>
        <taxon>Pseudomonadota</taxon>
        <taxon>Betaproteobacteria</taxon>
        <taxon>Burkholderiales</taxon>
        <taxon>Burkholderiaceae</taxon>
        <taxon>Caballeronia</taxon>
    </lineage>
</organism>
<dbReference type="EMBL" id="BPUR01000001">
    <property type="protein sequence ID" value="GJH15571.1"/>
    <property type="molecule type" value="Genomic_DNA"/>
</dbReference>
<gene>
    <name evidence="1" type="ORF">CBA19CS22_03535</name>
</gene>
<dbReference type="Proteomes" id="UP001055013">
    <property type="component" value="Unassembled WGS sequence"/>
</dbReference>
<sequence length="178" mass="19183">MKRYFIVAGDMTTRGGIVAEGDSRSMNHGKAQSYHGARVSCPSCQSEGYIAGAGPTRSHTIHGKQAALEGDLCICKCRPFPLLIASMHNAWMSFGDGELAAMGYASDGSRLSESRSDGFNRLFRFIDEYGTPVAGIRVYLTDVDGQISSVVTDRDGRTLVKSGKANQRIGVALREAKQ</sequence>
<accession>A0ACB5QKX1</accession>
<evidence type="ECO:0000313" key="2">
    <source>
        <dbReference type="Proteomes" id="UP001055013"/>
    </source>
</evidence>
<protein>
    <submittedName>
        <fullName evidence="1">PAAR domain-containing protein</fullName>
    </submittedName>
</protein>
<comment type="caution">
    <text evidence="1">The sequence shown here is derived from an EMBL/GenBank/DDBJ whole genome shotgun (WGS) entry which is preliminary data.</text>
</comment>
<reference evidence="1" key="1">
    <citation type="submission" date="2021-09" db="EMBL/GenBank/DDBJ databases">
        <title>Isolation and characterization of 3-chlorobenzoate degrading bacteria from soils in Shizuoka.</title>
        <authorList>
            <person name="Ifat A."/>
            <person name="Ogawa N."/>
            <person name="Kimbara K."/>
            <person name="Moriuchi R."/>
            <person name="Dohra H."/>
            <person name="Shintani M."/>
        </authorList>
    </citation>
    <scope>NUCLEOTIDE SEQUENCE</scope>
    <source>
        <strain evidence="1">19CS2-2</strain>
    </source>
</reference>
<name>A0ACB5QKX1_9BURK</name>
<evidence type="ECO:0000313" key="1">
    <source>
        <dbReference type="EMBL" id="GJH15571.1"/>
    </source>
</evidence>
<keyword evidence="2" id="KW-1185">Reference proteome</keyword>